<dbReference type="Pfam" id="PF00338">
    <property type="entry name" value="Ribosomal_S10"/>
    <property type="match status" value="1"/>
</dbReference>
<evidence type="ECO:0000256" key="3">
    <source>
        <dbReference type="ARBA" id="ARBA00023274"/>
    </source>
</evidence>
<comment type="caution">
    <text evidence="7">The sequence shown here is derived from an EMBL/GenBank/DDBJ whole genome shotgun (WGS) entry which is preliminary data.</text>
</comment>
<dbReference type="Gene3D" id="3.30.70.600">
    <property type="entry name" value="Ribosomal protein S10 domain"/>
    <property type="match status" value="1"/>
</dbReference>
<dbReference type="EMBL" id="PCWW01000062">
    <property type="protein sequence ID" value="PIR13032.1"/>
    <property type="molecule type" value="Genomic_DNA"/>
</dbReference>
<feature type="region of interest" description="Disordered" evidence="5">
    <location>
        <begin position="1"/>
        <end position="20"/>
    </location>
</feature>
<dbReference type="InterPro" id="IPR036838">
    <property type="entry name" value="Ribosomal_uS10_dom_sf"/>
</dbReference>
<dbReference type="HAMAP" id="MF_00508">
    <property type="entry name" value="Ribosomal_uS10"/>
    <property type="match status" value="1"/>
</dbReference>
<dbReference type="GO" id="GO:0003735">
    <property type="term" value="F:structural constituent of ribosome"/>
    <property type="evidence" value="ECO:0007669"/>
    <property type="project" value="InterPro"/>
</dbReference>
<name>A0A2M6K8E4_9BACT</name>
<sequence length="121" mass="13963">MAVKEKISKKANENNEESDFKQRVRIKIKAFDHKIIDKSTKTIIETAQRSGAKIFGPIPLPTEKRKYTVNRSTFVHKTARDQYEMRTHKRLVDILDPTPKTIEELTNLSLPAGVDVEIKMQ</sequence>
<keyword evidence="3 4" id="KW-0687">Ribonucleoprotein</keyword>
<accession>A0A2M6K8E4</accession>
<dbReference type="Proteomes" id="UP000230869">
    <property type="component" value="Unassembled WGS sequence"/>
</dbReference>
<proteinExistence type="inferred from homology"/>
<gene>
    <name evidence="4" type="primary">rpsJ</name>
    <name evidence="7" type="ORF">COV49_03635</name>
</gene>
<dbReference type="NCBIfam" id="TIGR01049">
    <property type="entry name" value="rpsJ_bact"/>
    <property type="match status" value="1"/>
</dbReference>
<comment type="subunit">
    <text evidence="4">Part of the 30S ribosomal subunit.</text>
</comment>
<dbReference type="AlphaFoldDB" id="A0A2M6K8E4"/>
<evidence type="ECO:0000313" key="7">
    <source>
        <dbReference type="EMBL" id="PIR13032.1"/>
    </source>
</evidence>
<comment type="similarity">
    <text evidence="1 4">Belongs to the universal ribosomal protein uS10 family.</text>
</comment>
<dbReference type="GO" id="GO:0006412">
    <property type="term" value="P:translation"/>
    <property type="evidence" value="ECO:0007669"/>
    <property type="project" value="UniProtKB-UniRule"/>
</dbReference>
<dbReference type="GO" id="GO:1990904">
    <property type="term" value="C:ribonucleoprotein complex"/>
    <property type="evidence" value="ECO:0007669"/>
    <property type="project" value="UniProtKB-KW"/>
</dbReference>
<keyword evidence="2 4" id="KW-0689">Ribosomal protein</keyword>
<dbReference type="GO" id="GO:0000049">
    <property type="term" value="F:tRNA binding"/>
    <property type="evidence" value="ECO:0007669"/>
    <property type="project" value="UniProtKB-UniRule"/>
</dbReference>
<evidence type="ECO:0000256" key="2">
    <source>
        <dbReference type="ARBA" id="ARBA00022980"/>
    </source>
</evidence>
<evidence type="ECO:0000256" key="4">
    <source>
        <dbReference type="HAMAP-Rule" id="MF_00508"/>
    </source>
</evidence>
<dbReference type="SUPFAM" id="SSF54999">
    <property type="entry name" value="Ribosomal protein S10"/>
    <property type="match status" value="1"/>
</dbReference>
<evidence type="ECO:0000256" key="1">
    <source>
        <dbReference type="ARBA" id="ARBA00007102"/>
    </source>
</evidence>
<dbReference type="SMART" id="SM01403">
    <property type="entry name" value="Ribosomal_S10"/>
    <property type="match status" value="1"/>
</dbReference>
<dbReference type="InterPro" id="IPR001848">
    <property type="entry name" value="Ribosomal_uS10"/>
</dbReference>
<reference evidence="7 8" key="1">
    <citation type="submission" date="2017-09" db="EMBL/GenBank/DDBJ databases">
        <title>Depth-based differentiation of microbial function through sediment-hosted aquifers and enrichment of novel symbionts in the deep terrestrial subsurface.</title>
        <authorList>
            <person name="Probst A.J."/>
            <person name="Ladd B."/>
            <person name="Jarett J.K."/>
            <person name="Geller-Mcgrath D.E."/>
            <person name="Sieber C.M."/>
            <person name="Emerson J.B."/>
            <person name="Anantharaman K."/>
            <person name="Thomas B.C."/>
            <person name="Malmstrom R."/>
            <person name="Stieglmeier M."/>
            <person name="Klingl A."/>
            <person name="Woyke T."/>
            <person name="Ryan C.M."/>
            <person name="Banfield J.F."/>
        </authorList>
    </citation>
    <scope>NUCLEOTIDE SEQUENCE [LARGE SCALE GENOMIC DNA]</scope>
    <source>
        <strain evidence="7">CG11_big_fil_rev_8_21_14_0_20_39_10</strain>
    </source>
</reference>
<organism evidence="7 8">
    <name type="scientific">Candidatus Falkowbacteria bacterium CG11_big_fil_rev_8_21_14_0_20_39_10</name>
    <dbReference type="NCBI Taxonomy" id="1974570"/>
    <lineage>
        <taxon>Bacteria</taxon>
        <taxon>Candidatus Falkowiibacteriota</taxon>
    </lineage>
</organism>
<dbReference type="NCBIfam" id="NF001861">
    <property type="entry name" value="PRK00596.1"/>
    <property type="match status" value="1"/>
</dbReference>
<evidence type="ECO:0000256" key="5">
    <source>
        <dbReference type="SAM" id="MobiDB-lite"/>
    </source>
</evidence>
<evidence type="ECO:0000259" key="6">
    <source>
        <dbReference type="SMART" id="SM01403"/>
    </source>
</evidence>
<dbReference type="PRINTS" id="PR00971">
    <property type="entry name" value="RIBOSOMALS10"/>
</dbReference>
<evidence type="ECO:0000313" key="8">
    <source>
        <dbReference type="Proteomes" id="UP000230869"/>
    </source>
</evidence>
<dbReference type="PANTHER" id="PTHR11700">
    <property type="entry name" value="30S RIBOSOMAL PROTEIN S10 FAMILY MEMBER"/>
    <property type="match status" value="1"/>
</dbReference>
<comment type="function">
    <text evidence="4">Involved in the binding of tRNA to the ribosomes.</text>
</comment>
<dbReference type="InterPro" id="IPR018268">
    <property type="entry name" value="Ribosomal_uS10_CS"/>
</dbReference>
<dbReference type="GO" id="GO:0005840">
    <property type="term" value="C:ribosome"/>
    <property type="evidence" value="ECO:0007669"/>
    <property type="project" value="UniProtKB-KW"/>
</dbReference>
<dbReference type="FunFam" id="3.30.70.600:FF:000003">
    <property type="entry name" value="30S ribosomal protein S10"/>
    <property type="match status" value="1"/>
</dbReference>
<feature type="domain" description="Small ribosomal subunit protein uS10" evidence="6">
    <location>
        <begin position="25"/>
        <end position="119"/>
    </location>
</feature>
<dbReference type="PROSITE" id="PS00361">
    <property type="entry name" value="RIBOSOMAL_S10"/>
    <property type="match status" value="1"/>
</dbReference>
<protein>
    <recommendedName>
        <fullName evidence="4">Small ribosomal subunit protein uS10</fullName>
    </recommendedName>
</protein>
<dbReference type="InterPro" id="IPR027486">
    <property type="entry name" value="Ribosomal_uS10_dom"/>
</dbReference>